<feature type="transmembrane region" description="Helical" evidence="1">
    <location>
        <begin position="68"/>
        <end position="85"/>
    </location>
</feature>
<name>A0A3N0WXH7_9FLAO</name>
<evidence type="ECO:0000313" key="2">
    <source>
        <dbReference type="EMBL" id="ROI09808.1"/>
    </source>
</evidence>
<organism evidence="2 3">
    <name type="scientific">Kaistella daneshvariae</name>
    <dbReference type="NCBI Taxonomy" id="2487074"/>
    <lineage>
        <taxon>Bacteria</taxon>
        <taxon>Pseudomonadati</taxon>
        <taxon>Bacteroidota</taxon>
        <taxon>Flavobacteriia</taxon>
        <taxon>Flavobacteriales</taxon>
        <taxon>Weeksellaceae</taxon>
        <taxon>Chryseobacterium group</taxon>
        <taxon>Kaistella</taxon>
    </lineage>
</organism>
<dbReference type="AlphaFoldDB" id="A0A3N0WXH7"/>
<dbReference type="RefSeq" id="WP_123265061.1">
    <property type="nucleotide sequence ID" value="NZ_RJUG01000002.1"/>
</dbReference>
<dbReference type="EMBL" id="RJUG01000002">
    <property type="protein sequence ID" value="ROI09808.1"/>
    <property type="molecule type" value="Genomic_DNA"/>
</dbReference>
<dbReference type="Proteomes" id="UP000270224">
    <property type="component" value="Unassembled WGS sequence"/>
</dbReference>
<accession>A0A3N0WXH7</accession>
<proteinExistence type="predicted"/>
<evidence type="ECO:0000313" key="3">
    <source>
        <dbReference type="Proteomes" id="UP000270224"/>
    </source>
</evidence>
<comment type="caution">
    <text evidence="2">The sequence shown here is derived from an EMBL/GenBank/DDBJ whole genome shotgun (WGS) entry which is preliminary data.</text>
</comment>
<keyword evidence="1" id="KW-0472">Membrane</keyword>
<reference evidence="3" key="1">
    <citation type="submission" date="2018-11" db="EMBL/GenBank/DDBJ databases">
        <title>Proposal to divide the Flavobacteriaceae and reorganize its genera based on Amino Acid Identity values calculated from whole genome sequences.</title>
        <authorList>
            <person name="Nicholson A.C."/>
            <person name="Gulvik C.A."/>
            <person name="Whitney A.M."/>
            <person name="Humrighouse B.W."/>
            <person name="Bell M."/>
            <person name="Holmens B."/>
            <person name="Steigerwalt A."/>
            <person name="Villarma A."/>
            <person name="Sheth M."/>
            <person name="Batra D."/>
            <person name="Pryor J."/>
            <person name="Bernardet J.-F."/>
            <person name="Hugo C."/>
            <person name="Kampfer P."/>
            <person name="Newman J."/>
            <person name="Mcquiston J.R."/>
        </authorList>
    </citation>
    <scope>NUCLEOTIDE SEQUENCE [LARGE SCALE GENOMIC DNA]</scope>
    <source>
        <strain evidence="3">H3056</strain>
    </source>
</reference>
<keyword evidence="1" id="KW-0812">Transmembrane</keyword>
<gene>
    <name evidence="2" type="ORF">EGI11_03355</name>
</gene>
<evidence type="ECO:0000256" key="1">
    <source>
        <dbReference type="SAM" id="Phobius"/>
    </source>
</evidence>
<protein>
    <submittedName>
        <fullName evidence="2">Uncharacterized protein</fullName>
    </submittedName>
</protein>
<sequence>MKIERDKILHFSTMLAALHTAHAFWNQPYWLALMAVVFALLWEFKDYKLIQKDFGIRANEVRYDVPDVLAFVAGVGIFLLTILITKP</sequence>
<keyword evidence="1" id="KW-1133">Transmembrane helix</keyword>